<sequence length="233" mass="24943">MMEIIYYFKDAAENNSTSAENRLKKTNSTGGDKMDKQCVDCPKGCPDGCPDTSLGPIGICVPPEDIEFCFTLVIPAGFSIPGDTLEERENYIEENFDLAAYFLEEEGCFECAAEECAVQVEFDGVATLAITEIFIEGNIKLLGGICVVSDSAPETGSQAPVCDSTIICVDEPTAVCVASDANCDDLRVIGAKNIVADLVNVTCGEFGADGEETWEIRGELEFACGECDIVDDC</sequence>
<name>L0K9V6_HALHC</name>
<dbReference type="OrthoDB" id="2125909at2"/>
<proteinExistence type="predicted"/>
<dbReference type="AlphaFoldDB" id="L0K9V6"/>
<dbReference type="KEGG" id="hhl:Halha_1350"/>
<evidence type="ECO:0000313" key="1">
    <source>
        <dbReference type="EMBL" id="AGB41295.1"/>
    </source>
</evidence>
<reference evidence="2" key="1">
    <citation type="submission" date="2012-02" db="EMBL/GenBank/DDBJ databases">
        <title>The complete genome of Halobacteroides halobius DSM 5150.</title>
        <authorList>
            <person name="Lucas S."/>
            <person name="Copeland A."/>
            <person name="Lapidus A."/>
            <person name="Glavina del Rio T."/>
            <person name="Dalin E."/>
            <person name="Tice H."/>
            <person name="Bruce D."/>
            <person name="Goodwin L."/>
            <person name="Pitluck S."/>
            <person name="Peters L."/>
            <person name="Mikhailova N."/>
            <person name="Gu W."/>
            <person name="Kyrpides N."/>
            <person name="Mavromatis K."/>
            <person name="Ivanova N."/>
            <person name="Brettin T."/>
            <person name="Detter J.C."/>
            <person name="Han C."/>
            <person name="Larimer F."/>
            <person name="Land M."/>
            <person name="Hauser L."/>
            <person name="Markowitz V."/>
            <person name="Cheng J.-F."/>
            <person name="Hugenholtz P."/>
            <person name="Woyke T."/>
            <person name="Wu D."/>
            <person name="Tindall B."/>
            <person name="Pomrenke H."/>
            <person name="Brambilla E."/>
            <person name="Klenk H.-P."/>
            <person name="Eisen J.A."/>
        </authorList>
    </citation>
    <scope>NUCLEOTIDE SEQUENCE [LARGE SCALE GENOMIC DNA]</scope>
    <source>
        <strain evidence="2">ATCC 35273 / DSM 5150 / MD-1</strain>
    </source>
</reference>
<evidence type="ECO:0000313" key="2">
    <source>
        <dbReference type="Proteomes" id="UP000010880"/>
    </source>
</evidence>
<dbReference type="Proteomes" id="UP000010880">
    <property type="component" value="Chromosome"/>
</dbReference>
<gene>
    <name evidence="1" type="ordered locus">Halha_1350</name>
</gene>
<dbReference type="EMBL" id="CP003359">
    <property type="protein sequence ID" value="AGB41295.1"/>
    <property type="molecule type" value="Genomic_DNA"/>
</dbReference>
<organism evidence="1 2">
    <name type="scientific">Halobacteroides halobius (strain ATCC 35273 / DSM 5150 / MD-1)</name>
    <dbReference type="NCBI Taxonomy" id="748449"/>
    <lineage>
        <taxon>Bacteria</taxon>
        <taxon>Bacillati</taxon>
        <taxon>Bacillota</taxon>
        <taxon>Clostridia</taxon>
        <taxon>Halanaerobiales</taxon>
        <taxon>Halobacteroidaceae</taxon>
        <taxon>Halobacteroides</taxon>
    </lineage>
</organism>
<protein>
    <submittedName>
        <fullName evidence="1">Uncharacterized protein</fullName>
    </submittedName>
</protein>
<dbReference type="RefSeq" id="WP_015327017.1">
    <property type="nucleotide sequence ID" value="NC_019978.1"/>
</dbReference>
<accession>L0K9V6</accession>
<keyword evidence="2" id="KW-1185">Reference proteome</keyword>
<dbReference type="HOGENOM" id="CLU_1188626_0_0_9"/>